<dbReference type="EnsemblMetazoa" id="AMAM006186-RA">
    <property type="protein sequence ID" value="AMAM006186-PA"/>
    <property type="gene ID" value="AMAM006186"/>
</dbReference>
<name>A0A182SG99_9DIPT</name>
<reference evidence="3" key="1">
    <citation type="submission" date="2013-09" db="EMBL/GenBank/DDBJ databases">
        <title>The Genome Sequence of Anopheles maculatus species B.</title>
        <authorList>
            <consortium name="The Broad Institute Genomics Platform"/>
            <person name="Neafsey D.E."/>
            <person name="Besansky N."/>
            <person name="Howell P."/>
            <person name="Walton C."/>
            <person name="Young S.K."/>
            <person name="Zeng Q."/>
            <person name="Gargeya S."/>
            <person name="Fitzgerald M."/>
            <person name="Haas B."/>
            <person name="Abouelleil A."/>
            <person name="Allen A.W."/>
            <person name="Alvarado L."/>
            <person name="Arachchi H.M."/>
            <person name="Berlin A.M."/>
            <person name="Chapman S.B."/>
            <person name="Gainer-Dewar J."/>
            <person name="Goldberg J."/>
            <person name="Griggs A."/>
            <person name="Gujja S."/>
            <person name="Hansen M."/>
            <person name="Howarth C."/>
            <person name="Imamovic A."/>
            <person name="Ireland A."/>
            <person name="Larimer J."/>
            <person name="McCowan C."/>
            <person name="Murphy C."/>
            <person name="Pearson M."/>
            <person name="Poon T.W."/>
            <person name="Priest M."/>
            <person name="Roberts A."/>
            <person name="Saif S."/>
            <person name="Shea T."/>
            <person name="Sisk P."/>
            <person name="Sykes S."/>
            <person name="Wortman J."/>
            <person name="Nusbaum C."/>
            <person name="Birren B."/>
        </authorList>
    </citation>
    <scope>NUCLEOTIDE SEQUENCE [LARGE SCALE GENOMIC DNA]</scope>
    <source>
        <strain evidence="3">maculatus3</strain>
    </source>
</reference>
<evidence type="ECO:0000256" key="1">
    <source>
        <dbReference type="SAM" id="MobiDB-lite"/>
    </source>
</evidence>
<dbReference type="AlphaFoldDB" id="A0A182SG99"/>
<feature type="region of interest" description="Disordered" evidence="1">
    <location>
        <begin position="21"/>
        <end position="42"/>
    </location>
</feature>
<reference evidence="2" key="2">
    <citation type="submission" date="2020-05" db="UniProtKB">
        <authorList>
            <consortium name="EnsemblMetazoa"/>
        </authorList>
    </citation>
    <scope>IDENTIFICATION</scope>
    <source>
        <strain evidence="2">maculatus3</strain>
    </source>
</reference>
<proteinExistence type="predicted"/>
<dbReference type="VEuPathDB" id="VectorBase:AMAM006186"/>
<protein>
    <submittedName>
        <fullName evidence="2">Uncharacterized protein</fullName>
    </submittedName>
</protein>
<accession>A0A182SG99</accession>
<evidence type="ECO:0000313" key="3">
    <source>
        <dbReference type="Proteomes" id="UP000075901"/>
    </source>
</evidence>
<feature type="compositionally biased region" description="Gly residues" evidence="1">
    <location>
        <begin position="99"/>
        <end position="108"/>
    </location>
</feature>
<evidence type="ECO:0000313" key="2">
    <source>
        <dbReference type="EnsemblMetazoa" id="AMAM006186-PA"/>
    </source>
</evidence>
<organism evidence="2 3">
    <name type="scientific">Anopheles maculatus</name>
    <dbReference type="NCBI Taxonomy" id="74869"/>
    <lineage>
        <taxon>Eukaryota</taxon>
        <taxon>Metazoa</taxon>
        <taxon>Ecdysozoa</taxon>
        <taxon>Arthropoda</taxon>
        <taxon>Hexapoda</taxon>
        <taxon>Insecta</taxon>
        <taxon>Pterygota</taxon>
        <taxon>Neoptera</taxon>
        <taxon>Endopterygota</taxon>
        <taxon>Diptera</taxon>
        <taxon>Nematocera</taxon>
        <taxon>Culicoidea</taxon>
        <taxon>Culicidae</taxon>
        <taxon>Anophelinae</taxon>
        <taxon>Anopheles</taxon>
        <taxon>Anopheles maculatus group</taxon>
    </lineage>
</organism>
<keyword evidence="3" id="KW-1185">Reference proteome</keyword>
<dbReference type="Proteomes" id="UP000075901">
    <property type="component" value="Unassembled WGS sequence"/>
</dbReference>
<feature type="region of interest" description="Disordered" evidence="1">
    <location>
        <begin position="86"/>
        <end position="108"/>
    </location>
</feature>
<sequence length="108" mass="11631">MNCLLIYRKGKGCKINILAAPGSIPDDDDDDGATDNRHGSIGPKVGVNLNIMSTEWLPFAFCPYRVSMMKFVTGAFRGSCEWAQDKSTERDVKLTTSGRPGGTGTSGK</sequence>